<dbReference type="GO" id="GO:0019171">
    <property type="term" value="F:(3R)-hydroxyacyl-[acyl-carrier-protein] dehydratase activity"/>
    <property type="evidence" value="ECO:0007669"/>
    <property type="project" value="UniProtKB-EC"/>
</dbReference>
<keyword evidence="9" id="KW-0456">Lyase</keyword>
<dbReference type="Pfam" id="PF07977">
    <property type="entry name" value="FabA"/>
    <property type="match status" value="1"/>
</dbReference>
<dbReference type="EC" id="4.2.1.59" evidence="4"/>
<evidence type="ECO:0000256" key="4">
    <source>
        <dbReference type="ARBA" id="ARBA00013167"/>
    </source>
</evidence>
<dbReference type="RefSeq" id="WP_084230450.1">
    <property type="nucleotide sequence ID" value="NZ_FWWR01000009.1"/>
</dbReference>
<keyword evidence="7" id="KW-0441">Lipid A biosynthesis</keyword>
<comment type="similarity">
    <text evidence="3">Belongs to the thioester dehydratase family. FabZ subfamily.</text>
</comment>
<keyword evidence="6" id="KW-0444">Lipid biosynthesis</keyword>
<accession>A0A1W1UX19</accession>
<dbReference type="PANTHER" id="PTHR30272:SF1">
    <property type="entry name" value="3-HYDROXYACYL-[ACYL-CARRIER-PROTEIN] DEHYDRATASE"/>
    <property type="match status" value="1"/>
</dbReference>
<comment type="subcellular location">
    <subcellularLocation>
        <location evidence="2">Cytoplasm</location>
    </subcellularLocation>
</comment>
<dbReference type="OrthoDB" id="9772788at2"/>
<dbReference type="GO" id="GO:0005737">
    <property type="term" value="C:cytoplasm"/>
    <property type="evidence" value="ECO:0007669"/>
    <property type="project" value="UniProtKB-SubCell"/>
</dbReference>
<protein>
    <recommendedName>
        <fullName evidence="4">3-hydroxyacyl-[acyl-carrier-protein] dehydratase</fullName>
        <ecNumber evidence="4">4.2.1.59</ecNumber>
    </recommendedName>
</protein>
<evidence type="ECO:0000256" key="3">
    <source>
        <dbReference type="ARBA" id="ARBA00009174"/>
    </source>
</evidence>
<evidence type="ECO:0000256" key="6">
    <source>
        <dbReference type="ARBA" id="ARBA00022516"/>
    </source>
</evidence>
<evidence type="ECO:0000256" key="2">
    <source>
        <dbReference type="ARBA" id="ARBA00004496"/>
    </source>
</evidence>
<evidence type="ECO:0000256" key="10">
    <source>
        <dbReference type="ARBA" id="ARBA00025049"/>
    </source>
</evidence>
<keyword evidence="5" id="KW-0963">Cytoplasm</keyword>
<name>A0A1W1UX19_PEPAS</name>
<evidence type="ECO:0000256" key="1">
    <source>
        <dbReference type="ARBA" id="ARBA00001055"/>
    </source>
</evidence>
<organism evidence="11 12">
    <name type="scientific">Peptoniphilus asaccharolyticus DSM 20463</name>
    <dbReference type="NCBI Taxonomy" id="573058"/>
    <lineage>
        <taxon>Bacteria</taxon>
        <taxon>Bacillati</taxon>
        <taxon>Bacillota</taxon>
        <taxon>Tissierellia</taxon>
        <taxon>Tissierellales</taxon>
        <taxon>Peptoniphilaceae</taxon>
        <taxon>Peptoniphilus</taxon>
    </lineage>
</organism>
<evidence type="ECO:0000313" key="12">
    <source>
        <dbReference type="Proteomes" id="UP000192368"/>
    </source>
</evidence>
<evidence type="ECO:0000256" key="7">
    <source>
        <dbReference type="ARBA" id="ARBA00022556"/>
    </source>
</evidence>
<dbReference type="PANTHER" id="PTHR30272">
    <property type="entry name" value="3-HYDROXYACYL-[ACYL-CARRIER-PROTEIN] DEHYDRATASE"/>
    <property type="match status" value="1"/>
</dbReference>
<dbReference type="CDD" id="cd01288">
    <property type="entry name" value="FabZ"/>
    <property type="match status" value="1"/>
</dbReference>
<proteinExistence type="inferred from homology"/>
<reference evidence="12" key="1">
    <citation type="submission" date="2017-04" db="EMBL/GenBank/DDBJ databases">
        <authorList>
            <person name="Varghese N."/>
            <person name="Submissions S."/>
        </authorList>
    </citation>
    <scope>NUCLEOTIDE SEQUENCE [LARGE SCALE GENOMIC DNA]</scope>
    <source>
        <strain evidence="12">DSM 20463</strain>
    </source>
</reference>
<dbReference type="NCBIfam" id="NF000582">
    <property type="entry name" value="PRK00006.1"/>
    <property type="match status" value="1"/>
</dbReference>
<dbReference type="EMBL" id="FWWR01000009">
    <property type="protein sequence ID" value="SMB85637.1"/>
    <property type="molecule type" value="Genomic_DNA"/>
</dbReference>
<comment type="function">
    <text evidence="10">Involved in unsaturated fatty acids biosynthesis. Catalyzes the dehydration of short chain beta-hydroxyacyl-ACPs and long chain saturated and unsaturated beta-hydroxyacyl-ACPs.</text>
</comment>
<evidence type="ECO:0000256" key="5">
    <source>
        <dbReference type="ARBA" id="ARBA00022490"/>
    </source>
</evidence>
<dbReference type="STRING" id="573058.SAMN00017477_0805"/>
<keyword evidence="12" id="KW-1185">Reference proteome</keyword>
<comment type="catalytic activity">
    <reaction evidence="1">
        <text>a (3R)-hydroxyacyl-[ACP] = a (2E)-enoyl-[ACP] + H2O</text>
        <dbReference type="Rhea" id="RHEA:13097"/>
        <dbReference type="Rhea" id="RHEA-COMP:9925"/>
        <dbReference type="Rhea" id="RHEA-COMP:9945"/>
        <dbReference type="ChEBI" id="CHEBI:15377"/>
        <dbReference type="ChEBI" id="CHEBI:78784"/>
        <dbReference type="ChEBI" id="CHEBI:78827"/>
        <dbReference type="EC" id="4.2.1.59"/>
    </reaction>
</comment>
<evidence type="ECO:0000256" key="8">
    <source>
        <dbReference type="ARBA" id="ARBA00023098"/>
    </source>
</evidence>
<evidence type="ECO:0000256" key="9">
    <source>
        <dbReference type="ARBA" id="ARBA00023239"/>
    </source>
</evidence>
<dbReference type="SUPFAM" id="SSF54637">
    <property type="entry name" value="Thioesterase/thiol ester dehydrase-isomerase"/>
    <property type="match status" value="1"/>
</dbReference>
<sequence>MKLNFEEIKNILPHRYPFLMVDRIIELEEGKSAIGIKCVSGNEPYFQGHFPNYSVMPGVLQVETVAQVGAVALLLNEKGKNVFLGGIKKARFYRQIVPGDVLEIHCEIISKRGNIGFGEGYIIVGEEKVMSCEISFAIA</sequence>
<dbReference type="GO" id="GO:0016020">
    <property type="term" value="C:membrane"/>
    <property type="evidence" value="ECO:0007669"/>
    <property type="project" value="GOC"/>
</dbReference>
<gene>
    <name evidence="11" type="ORF">SAMN00017477_0805</name>
</gene>
<dbReference type="AlphaFoldDB" id="A0A1W1UX19"/>
<dbReference type="FunFam" id="3.10.129.10:FF:000001">
    <property type="entry name" value="3-hydroxyacyl-[acyl-carrier-protein] dehydratase FabZ"/>
    <property type="match status" value="1"/>
</dbReference>
<dbReference type="GO" id="GO:0009245">
    <property type="term" value="P:lipid A biosynthetic process"/>
    <property type="evidence" value="ECO:0007669"/>
    <property type="project" value="UniProtKB-KW"/>
</dbReference>
<dbReference type="Gene3D" id="3.10.129.10">
    <property type="entry name" value="Hotdog Thioesterase"/>
    <property type="match status" value="1"/>
</dbReference>
<dbReference type="InterPro" id="IPR013114">
    <property type="entry name" value="FabA_FabZ"/>
</dbReference>
<evidence type="ECO:0000313" key="11">
    <source>
        <dbReference type="EMBL" id="SMB85637.1"/>
    </source>
</evidence>
<dbReference type="InterPro" id="IPR029069">
    <property type="entry name" value="HotDog_dom_sf"/>
</dbReference>
<dbReference type="Proteomes" id="UP000192368">
    <property type="component" value="Unassembled WGS sequence"/>
</dbReference>
<keyword evidence="8" id="KW-0443">Lipid metabolism</keyword>